<dbReference type="Proteomes" id="UP000050794">
    <property type="component" value="Unassembled WGS sequence"/>
</dbReference>
<sequence>MQADQIRSFTVTPLAEKASLYAYALRSDGSHEVSGKHLFATHYAGIRKCGY</sequence>
<evidence type="ECO:0000313" key="2">
    <source>
        <dbReference type="Proteomes" id="UP000050794"/>
    </source>
</evidence>
<proteinExistence type="predicted"/>
<reference evidence="1 2" key="2">
    <citation type="submission" date="2018-11" db="EMBL/GenBank/DDBJ databases">
        <authorList>
            <consortium name="Pathogen Informatics"/>
        </authorList>
    </citation>
    <scope>NUCLEOTIDE SEQUENCE [LARGE SCALE GENOMIC DNA]</scope>
</reference>
<reference evidence="3" key="1">
    <citation type="submission" date="2016-06" db="UniProtKB">
        <authorList>
            <consortium name="WormBaseParasite"/>
        </authorList>
    </citation>
    <scope>IDENTIFICATION</scope>
</reference>
<evidence type="ECO:0000313" key="3">
    <source>
        <dbReference type="WBParaSite" id="TCNE_0000347901-mRNA-1"/>
    </source>
</evidence>
<keyword evidence="2" id="KW-1185">Reference proteome</keyword>
<dbReference type="AlphaFoldDB" id="A0A183U4Q9"/>
<dbReference type="WBParaSite" id="TCNE_0000347901-mRNA-1">
    <property type="protein sequence ID" value="TCNE_0000347901-mRNA-1"/>
    <property type="gene ID" value="TCNE_0000347901"/>
</dbReference>
<accession>A0A183U4Q9</accession>
<evidence type="ECO:0000313" key="1">
    <source>
        <dbReference type="EMBL" id="VDM29196.1"/>
    </source>
</evidence>
<organism evidence="2 3">
    <name type="scientific">Toxocara canis</name>
    <name type="common">Canine roundworm</name>
    <dbReference type="NCBI Taxonomy" id="6265"/>
    <lineage>
        <taxon>Eukaryota</taxon>
        <taxon>Metazoa</taxon>
        <taxon>Ecdysozoa</taxon>
        <taxon>Nematoda</taxon>
        <taxon>Chromadorea</taxon>
        <taxon>Rhabditida</taxon>
        <taxon>Spirurina</taxon>
        <taxon>Ascaridomorpha</taxon>
        <taxon>Ascaridoidea</taxon>
        <taxon>Toxocaridae</taxon>
        <taxon>Toxocara</taxon>
    </lineage>
</organism>
<dbReference type="EMBL" id="UYWY01004496">
    <property type="protein sequence ID" value="VDM29196.1"/>
    <property type="molecule type" value="Genomic_DNA"/>
</dbReference>
<gene>
    <name evidence="1" type="ORF">TCNE_LOCUS3479</name>
</gene>
<name>A0A183U4Q9_TOXCA</name>
<protein>
    <submittedName>
        <fullName evidence="3">Linear amide C-N hydrolase</fullName>
    </submittedName>
</protein>